<comment type="caution">
    <text evidence="10">The sequence shown here is derived from an EMBL/GenBank/DDBJ whole genome shotgun (WGS) entry which is preliminary data.</text>
</comment>
<evidence type="ECO:0000256" key="3">
    <source>
        <dbReference type="ARBA" id="ARBA00022503"/>
    </source>
</evidence>
<evidence type="ECO:0000256" key="1">
    <source>
        <dbReference type="ARBA" id="ARBA00005118"/>
    </source>
</evidence>
<comment type="catalytic activity">
    <reaction evidence="6">
        <text>hydrogencarbonate + NH4(+) + ATP = carbamoyl phosphate + ADP + H2O + H(+)</text>
        <dbReference type="Rhea" id="RHEA:10152"/>
        <dbReference type="ChEBI" id="CHEBI:15377"/>
        <dbReference type="ChEBI" id="CHEBI:15378"/>
        <dbReference type="ChEBI" id="CHEBI:17544"/>
        <dbReference type="ChEBI" id="CHEBI:28938"/>
        <dbReference type="ChEBI" id="CHEBI:30616"/>
        <dbReference type="ChEBI" id="CHEBI:58228"/>
        <dbReference type="ChEBI" id="CHEBI:456216"/>
        <dbReference type="EC" id="2.7.2.2"/>
    </reaction>
</comment>
<dbReference type="NCBIfam" id="NF009007">
    <property type="entry name" value="PRK12352.1"/>
    <property type="match status" value="1"/>
</dbReference>
<dbReference type="GO" id="GO:0008804">
    <property type="term" value="F:carbamate kinase activity"/>
    <property type="evidence" value="ECO:0007669"/>
    <property type="project" value="UniProtKB-EC"/>
</dbReference>
<feature type="domain" description="Aspartate/glutamate/uridylate kinase" evidence="9">
    <location>
        <begin position="3"/>
        <end position="293"/>
    </location>
</feature>
<evidence type="ECO:0000256" key="8">
    <source>
        <dbReference type="PIRNR" id="PIRNR000723"/>
    </source>
</evidence>
<keyword evidence="3" id="KW-0056">Arginine metabolism</keyword>
<dbReference type="Pfam" id="PF00696">
    <property type="entry name" value="AA_kinase"/>
    <property type="match status" value="1"/>
</dbReference>
<evidence type="ECO:0000313" key="11">
    <source>
        <dbReference type="Proteomes" id="UP000774130"/>
    </source>
</evidence>
<protein>
    <recommendedName>
        <fullName evidence="2 7">Carbamate kinase</fullName>
    </recommendedName>
</protein>
<sequence length="311" mass="33531">MTKVVVALGGNALGNNLEEQMEAVKQTALSIVDLVEEGYQVVLVHGNGPQAGMIKLAMDELTATDEKKYPPVSLSVAVAMSQTYIGYDLQNALREEMLHRGIHKPVVTVATQVVVDKDDPAFDKPTKPIGRFMEKDEAVRMAIEKDITVMEDAGRGYRQVVASPKPKEIVELETINTLIGADQLVISCGGGGIPVIKEANDHLKGVPAVIDKDYCSALLAETIDADFLVILTAVEQVALNFGTVEQKNLENVSVEEMKKYVREGHFAPGSMLPKVEAAIDFAEKSGKRTLITSLEKAKDGLAGKTGTVISK</sequence>
<evidence type="ECO:0000259" key="9">
    <source>
        <dbReference type="Pfam" id="PF00696"/>
    </source>
</evidence>
<keyword evidence="4 8" id="KW-0808">Transferase</keyword>
<dbReference type="CDD" id="cd04235">
    <property type="entry name" value="AAK_CK"/>
    <property type="match status" value="1"/>
</dbReference>
<reference evidence="10 11" key="1">
    <citation type="submission" date="2021-06" db="EMBL/GenBank/DDBJ databases">
        <title>Enterococcus alishanensis sp. nov., a novel lactic acid bacterium isolated from fresh coffee beans.</title>
        <authorList>
            <person name="Chen Y.-S."/>
        </authorList>
    </citation>
    <scope>NUCLEOTIDE SEQUENCE [LARGE SCALE GENOMIC DNA]</scope>
    <source>
        <strain evidence="10 11">ALS3</strain>
    </source>
</reference>
<dbReference type="RefSeq" id="WP_218324732.1">
    <property type="nucleotide sequence ID" value="NZ_JAHUZB010000001.1"/>
</dbReference>
<comment type="similarity">
    <text evidence="8">Belongs to the carbamate kinase family.</text>
</comment>
<evidence type="ECO:0000256" key="7">
    <source>
        <dbReference type="NCBIfam" id="TIGR00746"/>
    </source>
</evidence>
<keyword evidence="5 8" id="KW-0418">Kinase</keyword>
<dbReference type="NCBIfam" id="TIGR00746">
    <property type="entry name" value="arcC"/>
    <property type="match status" value="1"/>
</dbReference>
<keyword evidence="11" id="KW-1185">Reference proteome</keyword>
<evidence type="ECO:0000256" key="5">
    <source>
        <dbReference type="ARBA" id="ARBA00022777"/>
    </source>
</evidence>
<evidence type="ECO:0000256" key="6">
    <source>
        <dbReference type="ARBA" id="ARBA00048467"/>
    </source>
</evidence>
<dbReference type="PANTHER" id="PTHR30409:SF1">
    <property type="entry name" value="CARBAMATE KINASE-RELATED"/>
    <property type="match status" value="1"/>
</dbReference>
<dbReference type="InterPro" id="IPR001048">
    <property type="entry name" value="Asp/Glu/Uridylate_kinase"/>
</dbReference>
<gene>
    <name evidence="10" type="primary">arcC</name>
    <name evidence="10" type="ORF">KUA55_03260</name>
</gene>
<accession>A0ABS6T9W6</accession>
<evidence type="ECO:0000256" key="4">
    <source>
        <dbReference type="ARBA" id="ARBA00022679"/>
    </source>
</evidence>
<dbReference type="PIRSF" id="PIRSF000723">
    <property type="entry name" value="Carbamate_kin"/>
    <property type="match status" value="1"/>
</dbReference>
<comment type="pathway">
    <text evidence="1">Metabolic intermediate metabolism; carbamoyl phosphate degradation; CO(2) and NH(3) from carbamoyl phosphate: step 1/1.</text>
</comment>
<dbReference type="EMBL" id="JAHUZB010000001">
    <property type="protein sequence ID" value="MBV7389684.1"/>
    <property type="molecule type" value="Genomic_DNA"/>
</dbReference>
<evidence type="ECO:0000256" key="2">
    <source>
        <dbReference type="ARBA" id="ARBA00013070"/>
    </source>
</evidence>
<dbReference type="Proteomes" id="UP000774130">
    <property type="component" value="Unassembled WGS sequence"/>
</dbReference>
<name>A0ABS6T9W6_9ENTE</name>
<dbReference type="PANTHER" id="PTHR30409">
    <property type="entry name" value="CARBAMATE KINASE"/>
    <property type="match status" value="1"/>
</dbReference>
<dbReference type="InterPro" id="IPR003964">
    <property type="entry name" value="Carb_kinase"/>
</dbReference>
<proteinExistence type="inferred from homology"/>
<evidence type="ECO:0000313" key="10">
    <source>
        <dbReference type="EMBL" id="MBV7389684.1"/>
    </source>
</evidence>
<organism evidence="10 11">
    <name type="scientific">Enterococcus alishanensis</name>
    <dbReference type="NCBI Taxonomy" id="1303817"/>
    <lineage>
        <taxon>Bacteria</taxon>
        <taxon>Bacillati</taxon>
        <taxon>Bacillota</taxon>
        <taxon>Bacilli</taxon>
        <taxon>Lactobacillales</taxon>
        <taxon>Enterococcaceae</taxon>
        <taxon>Enterococcus</taxon>
    </lineage>
</organism>